<protein>
    <recommendedName>
        <fullName evidence="2">DUF3275 family protein</fullName>
    </recommendedName>
</protein>
<name>A0A3B0Y7Z4_9ZZZZ</name>
<evidence type="ECO:0008006" key="2">
    <source>
        <dbReference type="Google" id="ProtNLM"/>
    </source>
</evidence>
<sequence length="180" mass="20701">MKTVEGRMVVNTIDGRYGAFNVATLYSDIGNYVVRYDALDEFRSGTYEGEFIVRNTMLRTRDFGVGKIIEPIAFLDDMNLFDADENKQEDIPDAIPDPIEEESSTVVDKPKNDLTHLKTETERPSHSEVVDLFGELWPLQEKLKLDATVGRATLRLQKEYLETQADYIFIAKHQVWIKNH</sequence>
<dbReference type="AlphaFoldDB" id="A0A3B0Y7Z4"/>
<dbReference type="Pfam" id="PF11679">
    <property type="entry name" value="DUF3275"/>
    <property type="match status" value="2"/>
</dbReference>
<dbReference type="EMBL" id="UOFG01000236">
    <property type="protein sequence ID" value="VAW64694.1"/>
    <property type="molecule type" value="Genomic_DNA"/>
</dbReference>
<organism evidence="1">
    <name type="scientific">hydrothermal vent metagenome</name>
    <dbReference type="NCBI Taxonomy" id="652676"/>
    <lineage>
        <taxon>unclassified sequences</taxon>
        <taxon>metagenomes</taxon>
        <taxon>ecological metagenomes</taxon>
    </lineage>
</organism>
<evidence type="ECO:0000313" key="1">
    <source>
        <dbReference type="EMBL" id="VAW64694.1"/>
    </source>
</evidence>
<accession>A0A3B0Y7Z4</accession>
<reference evidence="1" key="1">
    <citation type="submission" date="2018-06" db="EMBL/GenBank/DDBJ databases">
        <authorList>
            <person name="Zhirakovskaya E."/>
        </authorList>
    </citation>
    <scope>NUCLEOTIDE SEQUENCE</scope>
</reference>
<proteinExistence type="predicted"/>
<dbReference type="InterPro" id="IPR021693">
    <property type="entry name" value="DUF3275"/>
</dbReference>
<gene>
    <name evidence="1" type="ORF">MNBD_GAMMA11-1341</name>
</gene>